<name>A0ABN7K6J0_9BACT</name>
<protein>
    <recommendedName>
        <fullName evidence="7">Ribosomal RNA small subunit methyltransferase A</fullName>
        <ecNumber evidence="7">2.1.1.182</ecNumber>
    </recommendedName>
    <alternativeName>
        <fullName evidence="7">16S rRNA (adenine(1518)-N(6)/adenine(1519)-N(6))-dimethyltransferase</fullName>
    </alternativeName>
    <alternativeName>
        <fullName evidence="7">16S rRNA dimethyladenosine transferase</fullName>
    </alternativeName>
    <alternativeName>
        <fullName evidence="7">16S rRNA dimethylase</fullName>
    </alternativeName>
    <alternativeName>
        <fullName evidence="7">S-adenosylmethionine-6-N', N'-adenosyl(rRNA) dimethyltransferase</fullName>
    </alternativeName>
</protein>
<evidence type="ECO:0000256" key="1">
    <source>
        <dbReference type="ARBA" id="ARBA00022490"/>
    </source>
</evidence>
<keyword evidence="11" id="KW-1185">Reference proteome</keyword>
<keyword evidence="3 7" id="KW-0489">Methyltransferase</keyword>
<evidence type="ECO:0000256" key="7">
    <source>
        <dbReference type="HAMAP-Rule" id="MF_00607"/>
    </source>
</evidence>
<evidence type="ECO:0000259" key="9">
    <source>
        <dbReference type="SMART" id="SM00650"/>
    </source>
</evidence>
<keyword evidence="4 7" id="KW-0808">Transferase</keyword>
<dbReference type="EC" id="2.1.1.182" evidence="7"/>
<dbReference type="EMBL" id="CAJHOE010000002">
    <property type="protein sequence ID" value="CAD7288092.1"/>
    <property type="molecule type" value="Genomic_DNA"/>
</dbReference>
<sequence>MLKAKKKFGQNFLKDESILTQIIQAIPKQTTPDFGGRVVEIGPGLGDLTSWLLKSGYSVSSYEIDDDLVPHLEQKFADFAKDGRFKLIHKDANLAWDEQGSLLDRPYIMVANLPYYVATKMVLNALKDGFCAGVIAMVQKEVAIKFTCKGRESEFSSLGVLANINAKTELLFDVAPECFEPAPKVMSSVFKISKEQKLIAPDGVFASFSEYEKFQSFLKSSFSSPRKTLLKNLSQICDKAFLNEAFASLELSQNIRPHELNALLYLKIYNIIKAKNERKQ</sequence>
<dbReference type="InterPro" id="IPR020598">
    <property type="entry name" value="rRNA_Ade_methylase_Trfase_N"/>
</dbReference>
<organism evidence="10 11">
    <name type="scientific">Campylobacter suis</name>
    <dbReference type="NCBI Taxonomy" id="2790657"/>
    <lineage>
        <taxon>Bacteria</taxon>
        <taxon>Pseudomonadati</taxon>
        <taxon>Campylobacterota</taxon>
        <taxon>Epsilonproteobacteria</taxon>
        <taxon>Campylobacterales</taxon>
        <taxon>Campylobacteraceae</taxon>
        <taxon>Campylobacter</taxon>
    </lineage>
</organism>
<evidence type="ECO:0000313" key="11">
    <source>
        <dbReference type="Proteomes" id="UP000789359"/>
    </source>
</evidence>
<feature type="binding site" evidence="7 8">
    <location>
        <position position="11"/>
    </location>
    <ligand>
        <name>S-adenosyl-L-methionine</name>
        <dbReference type="ChEBI" id="CHEBI:59789"/>
    </ligand>
</feature>
<comment type="caution">
    <text evidence="10">The sequence shown here is derived from an EMBL/GenBank/DDBJ whole genome shotgun (WGS) entry which is preliminary data.</text>
</comment>
<dbReference type="Pfam" id="PF00398">
    <property type="entry name" value="RrnaAD"/>
    <property type="match status" value="1"/>
</dbReference>
<feature type="binding site" evidence="7 8">
    <location>
        <position position="91"/>
    </location>
    <ligand>
        <name>S-adenosyl-L-methionine</name>
        <dbReference type="ChEBI" id="CHEBI:59789"/>
    </ligand>
</feature>
<evidence type="ECO:0000256" key="5">
    <source>
        <dbReference type="ARBA" id="ARBA00022691"/>
    </source>
</evidence>
<keyword evidence="5 7" id="KW-0949">S-adenosyl-L-methionine</keyword>
<comment type="similarity">
    <text evidence="7">Belongs to the class I-like SAM-binding methyltransferase superfamily. rRNA adenine N(6)-methyltransferase family. RsmA subfamily.</text>
</comment>
<dbReference type="RefSeq" id="WP_230056896.1">
    <property type="nucleotide sequence ID" value="NZ_CAJHOE010000002.1"/>
</dbReference>
<keyword evidence="6 7" id="KW-0694">RNA-binding</keyword>
<dbReference type="SUPFAM" id="SSF53335">
    <property type="entry name" value="S-adenosyl-L-methionine-dependent methyltransferases"/>
    <property type="match status" value="1"/>
</dbReference>
<dbReference type="InterPro" id="IPR029063">
    <property type="entry name" value="SAM-dependent_MTases_sf"/>
</dbReference>
<gene>
    <name evidence="7 10" type="primary">rsmA</name>
    <name evidence="7" type="synonym">ksgA</name>
    <name evidence="10" type="ORF">LMG8286_01134</name>
</gene>
<dbReference type="PROSITE" id="PS01131">
    <property type="entry name" value="RRNA_A_DIMETH"/>
    <property type="match status" value="1"/>
</dbReference>
<dbReference type="Gene3D" id="3.40.50.150">
    <property type="entry name" value="Vaccinia Virus protein VP39"/>
    <property type="match status" value="1"/>
</dbReference>
<feature type="binding site" evidence="7 8">
    <location>
        <position position="13"/>
    </location>
    <ligand>
        <name>S-adenosyl-L-methionine</name>
        <dbReference type="ChEBI" id="CHEBI:59789"/>
    </ligand>
</feature>
<dbReference type="GO" id="GO:0052908">
    <property type="term" value="F:16S rRNA (adenine(1518)-N(6)/adenine(1519)-N(6))-dimethyltransferase activity"/>
    <property type="evidence" value="ECO:0007669"/>
    <property type="project" value="UniProtKB-EC"/>
</dbReference>
<feature type="binding site" evidence="7 8">
    <location>
        <position position="112"/>
    </location>
    <ligand>
        <name>S-adenosyl-L-methionine</name>
        <dbReference type="ChEBI" id="CHEBI:59789"/>
    </ligand>
</feature>
<evidence type="ECO:0000256" key="6">
    <source>
        <dbReference type="ARBA" id="ARBA00022884"/>
    </source>
</evidence>
<dbReference type="InterPro" id="IPR023165">
    <property type="entry name" value="rRNA_Ade_diMease-like_C"/>
</dbReference>
<dbReference type="SMART" id="SM00650">
    <property type="entry name" value="rADc"/>
    <property type="match status" value="1"/>
</dbReference>
<evidence type="ECO:0000256" key="4">
    <source>
        <dbReference type="ARBA" id="ARBA00022679"/>
    </source>
</evidence>
<keyword evidence="2 7" id="KW-0698">rRNA processing</keyword>
<comment type="function">
    <text evidence="7">Specifically dimethylates two adjacent adenosines (A1518 and A1519) in the loop of a conserved hairpin near the 3'-end of 16S rRNA in the 30S particle. May play a critical role in biogenesis of 30S subunits.</text>
</comment>
<evidence type="ECO:0000256" key="8">
    <source>
        <dbReference type="PROSITE-ProRule" id="PRU01026"/>
    </source>
</evidence>
<feature type="binding site" evidence="7 8">
    <location>
        <position position="63"/>
    </location>
    <ligand>
        <name>S-adenosyl-L-methionine</name>
        <dbReference type="ChEBI" id="CHEBI:59789"/>
    </ligand>
</feature>
<dbReference type="HAMAP" id="MF_00607">
    <property type="entry name" value="16SrRNA_methyltr_A"/>
    <property type="match status" value="1"/>
</dbReference>
<comment type="subcellular location">
    <subcellularLocation>
        <location evidence="7">Cytoplasm</location>
    </subcellularLocation>
</comment>
<keyword evidence="1 7" id="KW-0963">Cytoplasm</keyword>
<dbReference type="Gene3D" id="1.10.8.100">
    <property type="entry name" value="Ribosomal RNA adenine dimethylase-like, domain 2"/>
    <property type="match status" value="1"/>
</dbReference>
<dbReference type="InterPro" id="IPR020596">
    <property type="entry name" value="rRNA_Ade_Mease_Trfase_CS"/>
</dbReference>
<comment type="catalytic activity">
    <reaction evidence="7">
        <text>adenosine(1518)/adenosine(1519) in 16S rRNA + 4 S-adenosyl-L-methionine = N(6)-dimethyladenosine(1518)/N(6)-dimethyladenosine(1519) in 16S rRNA + 4 S-adenosyl-L-homocysteine + 4 H(+)</text>
        <dbReference type="Rhea" id="RHEA:19609"/>
        <dbReference type="Rhea" id="RHEA-COMP:10232"/>
        <dbReference type="Rhea" id="RHEA-COMP:10233"/>
        <dbReference type="ChEBI" id="CHEBI:15378"/>
        <dbReference type="ChEBI" id="CHEBI:57856"/>
        <dbReference type="ChEBI" id="CHEBI:59789"/>
        <dbReference type="ChEBI" id="CHEBI:74411"/>
        <dbReference type="ChEBI" id="CHEBI:74493"/>
        <dbReference type="EC" id="2.1.1.182"/>
    </reaction>
</comment>
<dbReference type="PROSITE" id="PS51689">
    <property type="entry name" value="SAM_RNA_A_N6_MT"/>
    <property type="match status" value="1"/>
</dbReference>
<feature type="domain" description="Ribosomal RNA adenine methylase transferase N-terminal" evidence="9">
    <location>
        <begin position="22"/>
        <end position="196"/>
    </location>
</feature>
<feature type="binding site" evidence="7 8">
    <location>
        <position position="42"/>
    </location>
    <ligand>
        <name>S-adenosyl-L-methionine</name>
        <dbReference type="ChEBI" id="CHEBI:59789"/>
    </ligand>
</feature>
<proteinExistence type="inferred from homology"/>
<dbReference type="PANTHER" id="PTHR11727:SF7">
    <property type="entry name" value="DIMETHYLADENOSINE TRANSFERASE-RELATED"/>
    <property type="match status" value="1"/>
</dbReference>
<dbReference type="NCBIfam" id="TIGR00755">
    <property type="entry name" value="ksgA"/>
    <property type="match status" value="1"/>
</dbReference>
<evidence type="ECO:0000256" key="3">
    <source>
        <dbReference type="ARBA" id="ARBA00022603"/>
    </source>
</evidence>
<accession>A0ABN7K6J0</accession>
<dbReference type="PANTHER" id="PTHR11727">
    <property type="entry name" value="DIMETHYLADENOSINE TRANSFERASE"/>
    <property type="match status" value="1"/>
</dbReference>
<dbReference type="InterPro" id="IPR001737">
    <property type="entry name" value="KsgA/Erm"/>
</dbReference>
<dbReference type="InterPro" id="IPR011530">
    <property type="entry name" value="rRNA_adenine_dimethylase"/>
</dbReference>
<evidence type="ECO:0000256" key="2">
    <source>
        <dbReference type="ARBA" id="ARBA00022552"/>
    </source>
</evidence>
<evidence type="ECO:0000313" key="10">
    <source>
        <dbReference type="EMBL" id="CAD7288092.1"/>
    </source>
</evidence>
<reference evidence="10 11" key="1">
    <citation type="submission" date="2020-11" db="EMBL/GenBank/DDBJ databases">
        <authorList>
            <person name="Peeters C."/>
        </authorList>
    </citation>
    <scope>NUCLEOTIDE SEQUENCE [LARGE SCALE GENOMIC DNA]</scope>
    <source>
        <strain evidence="10 11">LMG 8286</strain>
    </source>
</reference>
<dbReference type="Proteomes" id="UP000789359">
    <property type="component" value="Unassembled WGS sequence"/>
</dbReference>